<evidence type="ECO:0000313" key="2">
    <source>
        <dbReference type="Proteomes" id="UP000813461"/>
    </source>
</evidence>
<protein>
    <recommendedName>
        <fullName evidence="3">DUF4238 domain-containing protein</fullName>
    </recommendedName>
</protein>
<comment type="caution">
    <text evidence="1">The sequence shown here is derived from an EMBL/GenBank/DDBJ whole genome shotgun (WGS) entry which is preliminary data.</text>
</comment>
<dbReference type="OrthoDB" id="5340163at2759"/>
<organism evidence="1 2">
    <name type="scientific">Paraphoma chrysanthemicola</name>
    <dbReference type="NCBI Taxonomy" id="798071"/>
    <lineage>
        <taxon>Eukaryota</taxon>
        <taxon>Fungi</taxon>
        <taxon>Dikarya</taxon>
        <taxon>Ascomycota</taxon>
        <taxon>Pezizomycotina</taxon>
        <taxon>Dothideomycetes</taxon>
        <taxon>Pleosporomycetidae</taxon>
        <taxon>Pleosporales</taxon>
        <taxon>Pleosporineae</taxon>
        <taxon>Phaeosphaeriaceae</taxon>
        <taxon>Paraphoma</taxon>
    </lineage>
</organism>
<keyword evidence="2" id="KW-1185">Reference proteome</keyword>
<dbReference type="InterPro" id="IPR025332">
    <property type="entry name" value="DUF4238"/>
</dbReference>
<evidence type="ECO:0008006" key="3">
    <source>
        <dbReference type="Google" id="ProtNLM"/>
    </source>
</evidence>
<sequence length="724" mass="83669">MSQSQFHHFIPQFILKNFSHKYHPPSLNSKSSTGRKKKHKKNKIYPGEPVLHIIDLKGTTPLLCEASVKRTFGLMDMYQDVSNASDHNILEKELSKLESRVSQIIAGIKKAFESSKDGFSMSRDQRDMLRKFLFIMKYRGPGFHRRFHGDKSGRYVQNDAAIFEKYMAENGYHNPVDVWYKSIKTILDLRIDVQGKWRQELLAEIYPDDAFWFIMHMELYYLAFCTPDGSNEEFLLTENCYNVHEGPNSTILNPETGKPEVTSWSSYHEFAPITPRLILILRSSLLPNAEEDTNELVKEPRRNLFELSRSFHVNPDAAISILEDLPLKKPRNSYSQVLAQGIELLPGEDGSRRSNHRFTFPFFRITTDQVHRVNDILLENAHLTSVIGYNSKQSLKESLEHYLELPTGSGFKAIYRPHDDARLVYLQKIEMIARSLGSTVVMSYEEIPGEEEMEASRQESLRQLQKAMLDNIPEQPSEFMQLYQKLGGDYHTLLADLEQVKKMRFLRIKIDVVTQGFREVRRERVREHLRDLFCQSIPSRRLWLYLKGLREMSLGSPDTPYEESAYAETFDGPEDVIVKAKNVVRPECLNLLLHFTVMQDIQHRLMPGLSPSSEITFDKAGIKRLQKITHLTFASVGSIRDCGIRPIQDHAIATSNIMRLTKVYEQHMIPVWTIDENIEVLTRAFVREDMMTILSGNLGEDLVAELSDVLFNIVYPAYEKPVAR</sequence>
<dbReference type="AlphaFoldDB" id="A0A8K0RF20"/>
<dbReference type="Proteomes" id="UP000813461">
    <property type="component" value="Unassembled WGS sequence"/>
</dbReference>
<proteinExistence type="predicted"/>
<dbReference type="EMBL" id="JAGMVJ010000002">
    <property type="protein sequence ID" value="KAH7093417.1"/>
    <property type="molecule type" value="Genomic_DNA"/>
</dbReference>
<name>A0A8K0RF20_9PLEO</name>
<gene>
    <name evidence="1" type="ORF">FB567DRAFT_515306</name>
</gene>
<accession>A0A8K0RF20</accession>
<reference evidence="1" key="1">
    <citation type="journal article" date="2021" name="Nat. Commun.">
        <title>Genetic determinants of endophytism in the Arabidopsis root mycobiome.</title>
        <authorList>
            <person name="Mesny F."/>
            <person name="Miyauchi S."/>
            <person name="Thiergart T."/>
            <person name="Pickel B."/>
            <person name="Atanasova L."/>
            <person name="Karlsson M."/>
            <person name="Huettel B."/>
            <person name="Barry K.W."/>
            <person name="Haridas S."/>
            <person name="Chen C."/>
            <person name="Bauer D."/>
            <person name="Andreopoulos W."/>
            <person name="Pangilinan J."/>
            <person name="LaButti K."/>
            <person name="Riley R."/>
            <person name="Lipzen A."/>
            <person name="Clum A."/>
            <person name="Drula E."/>
            <person name="Henrissat B."/>
            <person name="Kohler A."/>
            <person name="Grigoriev I.V."/>
            <person name="Martin F.M."/>
            <person name="Hacquard S."/>
        </authorList>
    </citation>
    <scope>NUCLEOTIDE SEQUENCE</scope>
    <source>
        <strain evidence="1">MPI-SDFR-AT-0120</strain>
    </source>
</reference>
<evidence type="ECO:0000313" key="1">
    <source>
        <dbReference type="EMBL" id="KAH7093417.1"/>
    </source>
</evidence>
<dbReference type="Pfam" id="PF14022">
    <property type="entry name" value="DUF4238"/>
    <property type="match status" value="1"/>
</dbReference>